<reference evidence="2 3" key="1">
    <citation type="journal article" date="2019" name="Int. J. Syst. Evol. Microbiol.">
        <title>The Global Catalogue of Microorganisms (GCM) 10K type strain sequencing project: providing services to taxonomists for standard genome sequencing and annotation.</title>
        <authorList>
            <consortium name="The Broad Institute Genomics Platform"/>
            <consortium name="The Broad Institute Genome Sequencing Center for Infectious Disease"/>
            <person name="Wu L."/>
            <person name="Ma J."/>
        </authorList>
    </citation>
    <scope>NUCLEOTIDE SEQUENCE [LARGE SCALE GENOMIC DNA]</scope>
    <source>
        <strain evidence="2 3">XZYJ18</strain>
    </source>
</reference>
<protein>
    <submittedName>
        <fullName evidence="2">Uncharacterized protein</fullName>
    </submittedName>
</protein>
<keyword evidence="1" id="KW-0472">Membrane</keyword>
<keyword evidence="1" id="KW-0812">Transmembrane</keyword>
<proteinExistence type="predicted"/>
<sequence length="54" mass="5647">MGLYYGLPVSVEPMKALTALIIAGTLTLNEFLVAGLLASVAFLLIGQLRVLTAV</sequence>
<organism evidence="2 3">
    <name type="scientific">Halorussus aquaticus</name>
    <dbReference type="NCBI Taxonomy" id="2953748"/>
    <lineage>
        <taxon>Archaea</taxon>
        <taxon>Methanobacteriati</taxon>
        <taxon>Methanobacteriota</taxon>
        <taxon>Stenosarchaea group</taxon>
        <taxon>Halobacteria</taxon>
        <taxon>Halobacteriales</taxon>
        <taxon>Haladaptataceae</taxon>
        <taxon>Halorussus</taxon>
    </lineage>
</organism>
<feature type="transmembrane region" description="Helical" evidence="1">
    <location>
        <begin position="20"/>
        <end position="45"/>
    </location>
</feature>
<dbReference type="GeneID" id="302506768"/>
<dbReference type="AlphaFoldDB" id="A0ABD5Q7C9"/>
<comment type="caution">
    <text evidence="2">The sequence shown here is derived from an EMBL/GenBank/DDBJ whole genome shotgun (WGS) entry which is preliminary data.</text>
</comment>
<dbReference type="Proteomes" id="UP001595945">
    <property type="component" value="Unassembled WGS sequence"/>
</dbReference>
<name>A0ABD5Q7C9_9EURY</name>
<keyword evidence="1" id="KW-1133">Transmembrane helix</keyword>
<evidence type="ECO:0000313" key="3">
    <source>
        <dbReference type="Proteomes" id="UP001595945"/>
    </source>
</evidence>
<evidence type="ECO:0000256" key="1">
    <source>
        <dbReference type="SAM" id="Phobius"/>
    </source>
</evidence>
<keyword evidence="3" id="KW-1185">Reference proteome</keyword>
<evidence type="ECO:0000313" key="2">
    <source>
        <dbReference type="EMBL" id="MFC4826614.1"/>
    </source>
</evidence>
<dbReference type="EMBL" id="JBHSHT010000003">
    <property type="protein sequence ID" value="MFC4826614.1"/>
    <property type="molecule type" value="Genomic_DNA"/>
</dbReference>
<gene>
    <name evidence="2" type="ORF">ACFO9K_20340</name>
</gene>
<accession>A0ABD5Q7C9</accession>
<dbReference type="RefSeq" id="WP_379793623.1">
    <property type="nucleotide sequence ID" value="NZ_CP100403.1"/>
</dbReference>